<organism evidence="1 2">
    <name type="scientific">Streptomyces nigra</name>
    <dbReference type="NCBI Taxonomy" id="1827580"/>
    <lineage>
        <taxon>Bacteria</taxon>
        <taxon>Bacillati</taxon>
        <taxon>Actinomycetota</taxon>
        <taxon>Actinomycetes</taxon>
        <taxon>Kitasatosporales</taxon>
        <taxon>Streptomycetaceae</taxon>
        <taxon>Streptomyces</taxon>
    </lineage>
</organism>
<dbReference type="EMBL" id="CP108125">
    <property type="protein sequence ID" value="WTO81142.1"/>
    <property type="molecule type" value="Genomic_DNA"/>
</dbReference>
<dbReference type="Proteomes" id="UP001622690">
    <property type="component" value="Chromosome"/>
</dbReference>
<evidence type="ECO:0000313" key="1">
    <source>
        <dbReference type="EMBL" id="WTO81142.1"/>
    </source>
</evidence>
<gene>
    <name evidence="1" type="ORF">OHU27_01410</name>
</gene>
<proteinExistence type="predicted"/>
<dbReference type="RefSeq" id="WP_406256138.1">
    <property type="nucleotide sequence ID" value="NZ_CP108125.1"/>
</dbReference>
<accession>A0ABZ1IPQ7</accession>
<evidence type="ECO:0000313" key="2">
    <source>
        <dbReference type="Proteomes" id="UP001622690"/>
    </source>
</evidence>
<keyword evidence="2" id="KW-1185">Reference proteome</keyword>
<reference evidence="1 2" key="1">
    <citation type="submission" date="2022-10" db="EMBL/GenBank/DDBJ databases">
        <title>The complete genomes of actinobacterial strains from the NBC collection.</title>
        <authorList>
            <person name="Joergensen T.S."/>
            <person name="Alvarez Arevalo M."/>
            <person name="Sterndorff E.B."/>
            <person name="Faurdal D."/>
            <person name="Vuksanovic O."/>
            <person name="Mourched A.-S."/>
            <person name="Charusanti P."/>
            <person name="Shaw S."/>
            <person name="Blin K."/>
            <person name="Weber T."/>
        </authorList>
    </citation>
    <scope>NUCLEOTIDE SEQUENCE [LARGE SCALE GENOMIC DNA]</scope>
    <source>
        <strain evidence="1 2">NBC_00206</strain>
    </source>
</reference>
<name>A0ABZ1IPQ7_9ACTN</name>
<protein>
    <submittedName>
        <fullName evidence="1">Uncharacterized protein</fullName>
    </submittedName>
</protein>
<sequence>MHVAADGRVLVGLAPADAAGVPQDGRLTVLADGSVITVLDVDPGDPDTTQGAHGIAYLP</sequence>